<dbReference type="Proteomes" id="UP000467214">
    <property type="component" value="Unassembled WGS sequence"/>
</dbReference>
<proteinExistence type="predicted"/>
<evidence type="ECO:0008006" key="3">
    <source>
        <dbReference type="Google" id="ProtNLM"/>
    </source>
</evidence>
<name>A0A845BRW3_9NEIS</name>
<keyword evidence="2" id="KW-1185">Reference proteome</keyword>
<evidence type="ECO:0000313" key="2">
    <source>
        <dbReference type="Proteomes" id="UP000467214"/>
    </source>
</evidence>
<dbReference type="EMBL" id="WSSB01000008">
    <property type="protein sequence ID" value="MXR37231.1"/>
    <property type="molecule type" value="Genomic_DNA"/>
</dbReference>
<dbReference type="AlphaFoldDB" id="A0A845BRW3"/>
<organism evidence="1 2">
    <name type="scientific">Craterilacuibacter sinensis</name>
    <dbReference type="NCBI Taxonomy" id="2686017"/>
    <lineage>
        <taxon>Bacteria</taxon>
        <taxon>Pseudomonadati</taxon>
        <taxon>Pseudomonadota</taxon>
        <taxon>Betaproteobacteria</taxon>
        <taxon>Neisseriales</taxon>
        <taxon>Neisseriaceae</taxon>
        <taxon>Craterilacuibacter</taxon>
    </lineage>
</organism>
<gene>
    <name evidence="1" type="ORF">GQF02_09630</name>
</gene>
<evidence type="ECO:0000313" key="1">
    <source>
        <dbReference type="EMBL" id="MXR37231.1"/>
    </source>
</evidence>
<reference evidence="1 2" key="1">
    <citation type="submission" date="2019-12" db="EMBL/GenBank/DDBJ databases">
        <title>Neisseriaceae gen. nov. sp. Genome sequencing and assembly.</title>
        <authorList>
            <person name="Liu Z."/>
            <person name="Li A."/>
        </authorList>
    </citation>
    <scope>NUCLEOTIDE SEQUENCE [LARGE SCALE GENOMIC DNA]</scope>
    <source>
        <strain evidence="1 2">B2N2-7</strain>
    </source>
</reference>
<protein>
    <recommendedName>
        <fullName evidence="3">DAC domain-containing protein</fullName>
    </recommendedName>
</protein>
<sequence length="337" mass="36840">MPVNITFRSKLIGDVHTFCRNSKLSILSDQLNLVELIVLLSRYQEEGVDLSPRVYITSDVQAMTRMLPGGEQYKLGGSSADQKGIKQALKKCAPLATGDWMIYIADAGNKIEYGVFKGESNPISVSIDSILLSSDNDFHTVRVSQLAKDCVETHSSHGDRHYIFLNHRDEDSPPPLQYLESLVEAITSKVPAEYLEALKSYLNKLLYDALRQSHGCLIVVSANDKVPALLSNDGVILENAINFSELVAEVASKSIDSAQLDSKGTLLKGMLNSDGIIVFNQYAQLLGFNCFVKTASTDDVVGGARKRAFTTLADDVGNTLHAAFIQSQDGWSEFKGA</sequence>
<accession>A0A845BRW3</accession>
<dbReference type="RefSeq" id="WP_160796707.1">
    <property type="nucleotide sequence ID" value="NZ_WSSB01000008.1"/>
</dbReference>
<comment type="caution">
    <text evidence="1">The sequence shown here is derived from an EMBL/GenBank/DDBJ whole genome shotgun (WGS) entry which is preliminary data.</text>
</comment>